<proteinExistence type="predicted"/>
<dbReference type="EnsemblPlants" id="AUR62035576-RA">
    <property type="protein sequence ID" value="AUR62035576-RA:cds"/>
    <property type="gene ID" value="AUR62035576"/>
</dbReference>
<evidence type="ECO:0008006" key="3">
    <source>
        <dbReference type="Google" id="ProtNLM"/>
    </source>
</evidence>
<dbReference type="SMR" id="A0A803MUR4"/>
<evidence type="ECO:0000313" key="2">
    <source>
        <dbReference type="Proteomes" id="UP000596660"/>
    </source>
</evidence>
<name>A0A803MUR4_CHEQI</name>
<dbReference type="Proteomes" id="UP000596660">
    <property type="component" value="Unplaced"/>
</dbReference>
<reference evidence="1" key="1">
    <citation type="journal article" date="2017" name="Nature">
        <title>The genome of Chenopodium quinoa.</title>
        <authorList>
            <person name="Jarvis D.E."/>
            <person name="Ho Y.S."/>
            <person name="Lightfoot D.J."/>
            <person name="Schmoeckel S.M."/>
            <person name="Li B."/>
            <person name="Borm T.J.A."/>
            <person name="Ohyanagi H."/>
            <person name="Mineta K."/>
            <person name="Michell C.T."/>
            <person name="Saber N."/>
            <person name="Kharbatia N.M."/>
            <person name="Rupper R.R."/>
            <person name="Sharp A.R."/>
            <person name="Dally N."/>
            <person name="Boughton B.A."/>
            <person name="Woo Y.H."/>
            <person name="Gao G."/>
            <person name="Schijlen E.G.W.M."/>
            <person name="Guo X."/>
            <person name="Momin A.A."/>
            <person name="Negrao S."/>
            <person name="Al-Babili S."/>
            <person name="Gehring C."/>
            <person name="Roessner U."/>
            <person name="Jung C."/>
            <person name="Murphy K."/>
            <person name="Arold S.T."/>
            <person name="Gojobori T."/>
            <person name="van der Linden C.G."/>
            <person name="van Loo E.N."/>
            <person name="Jellen E.N."/>
            <person name="Maughan P.J."/>
            <person name="Tester M."/>
        </authorList>
    </citation>
    <scope>NUCLEOTIDE SEQUENCE [LARGE SCALE GENOMIC DNA]</scope>
    <source>
        <strain evidence="1">cv. PI 614886</strain>
    </source>
</reference>
<protein>
    <recommendedName>
        <fullName evidence="3">Rx N-terminal domain-containing protein</fullName>
    </recommendedName>
</protein>
<dbReference type="AlphaFoldDB" id="A0A803MUR4"/>
<sequence>MAEAVQTAIVDLAVKKLVNKGFEAINYVMDLDSELKKLQHTKTLIEAALLDAESMSEQYTNSQQDTLEKLSCQLDRLLDLLDVRASKVLQKQVMGGSNYIKELRSFFSASNQLVARFKDARKVEDI</sequence>
<organism evidence="1 2">
    <name type="scientific">Chenopodium quinoa</name>
    <name type="common">Quinoa</name>
    <dbReference type="NCBI Taxonomy" id="63459"/>
    <lineage>
        <taxon>Eukaryota</taxon>
        <taxon>Viridiplantae</taxon>
        <taxon>Streptophyta</taxon>
        <taxon>Embryophyta</taxon>
        <taxon>Tracheophyta</taxon>
        <taxon>Spermatophyta</taxon>
        <taxon>Magnoliopsida</taxon>
        <taxon>eudicotyledons</taxon>
        <taxon>Gunneridae</taxon>
        <taxon>Pentapetalae</taxon>
        <taxon>Caryophyllales</taxon>
        <taxon>Chenopodiaceae</taxon>
        <taxon>Chenopodioideae</taxon>
        <taxon>Atripliceae</taxon>
        <taxon>Chenopodium</taxon>
    </lineage>
</organism>
<keyword evidence="2" id="KW-1185">Reference proteome</keyword>
<evidence type="ECO:0000313" key="1">
    <source>
        <dbReference type="EnsemblPlants" id="AUR62035576-RA:cds"/>
    </source>
</evidence>
<reference evidence="1" key="2">
    <citation type="submission" date="2021-03" db="UniProtKB">
        <authorList>
            <consortium name="EnsemblPlants"/>
        </authorList>
    </citation>
    <scope>IDENTIFICATION</scope>
</reference>
<accession>A0A803MUR4</accession>
<dbReference type="Gene3D" id="1.20.5.4130">
    <property type="match status" value="1"/>
</dbReference>
<dbReference type="Gramene" id="AUR62035576-RA">
    <property type="protein sequence ID" value="AUR62035576-RA:cds"/>
    <property type="gene ID" value="AUR62035576"/>
</dbReference>